<feature type="domain" description="Replicative helicase loading/DNA remodeling protein DnaB N-terminal winged helix" evidence="4">
    <location>
        <begin position="11"/>
        <end position="264"/>
    </location>
</feature>
<keyword evidence="6" id="KW-1185">Reference proteome</keyword>
<evidence type="ECO:0000259" key="4">
    <source>
        <dbReference type="Pfam" id="PF25888"/>
    </source>
</evidence>
<evidence type="ECO:0000259" key="3">
    <source>
        <dbReference type="Pfam" id="PF07261"/>
    </source>
</evidence>
<gene>
    <name evidence="5" type="ORF">GMB86_06605</name>
</gene>
<reference evidence="5 6" key="1">
    <citation type="submission" date="2019-11" db="EMBL/GenBank/DDBJ databases">
        <title>Terrilactibacillus tamarindus sp. nov. BCM23-1 isolated from bark of Tamarindus indica.</title>
        <authorList>
            <person name="Kingkaew E."/>
            <person name="Tanasupawat S."/>
        </authorList>
    </citation>
    <scope>NUCLEOTIDE SEQUENCE [LARGE SCALE GENOMIC DNA]</scope>
    <source>
        <strain evidence="5 6">BCM23-1</strain>
    </source>
</reference>
<dbReference type="OrthoDB" id="2082007at2"/>
<dbReference type="Pfam" id="PF07261">
    <property type="entry name" value="DnaB_2"/>
    <property type="match status" value="1"/>
</dbReference>
<evidence type="ECO:0000256" key="1">
    <source>
        <dbReference type="ARBA" id="ARBA00093462"/>
    </source>
</evidence>
<feature type="domain" description="DnaB/C C-terminal" evidence="3">
    <location>
        <begin position="333"/>
        <end position="391"/>
    </location>
</feature>
<dbReference type="Proteomes" id="UP000440978">
    <property type="component" value="Unassembled WGS sequence"/>
</dbReference>
<comment type="similarity">
    <text evidence="1">Belongs to the DnaB/DnaD family.</text>
</comment>
<dbReference type="InterPro" id="IPR058660">
    <property type="entry name" value="WHD_DnaB"/>
</dbReference>
<comment type="caution">
    <text evidence="5">The sequence shown here is derived from an EMBL/GenBank/DDBJ whole genome shotgun (WGS) entry which is preliminary data.</text>
</comment>
<feature type="region of interest" description="Disordered" evidence="2">
    <location>
        <begin position="397"/>
        <end position="445"/>
    </location>
</feature>
<accession>A0A6N8CNL7</accession>
<proteinExistence type="inferred from homology"/>
<dbReference type="EMBL" id="WNHB01000008">
    <property type="protein sequence ID" value="MTT31682.1"/>
    <property type="molecule type" value="Genomic_DNA"/>
</dbReference>
<organism evidence="5 6">
    <name type="scientific">Terrilactibacillus tamarindi</name>
    <dbReference type="NCBI Taxonomy" id="2599694"/>
    <lineage>
        <taxon>Bacteria</taxon>
        <taxon>Bacillati</taxon>
        <taxon>Bacillota</taxon>
        <taxon>Bacilli</taxon>
        <taxon>Bacillales</taxon>
        <taxon>Bacillaceae</taxon>
        <taxon>Terrilactibacillus</taxon>
    </lineage>
</organism>
<protein>
    <submittedName>
        <fullName evidence="5">Replication initiation and membrane attachment family protein</fullName>
    </submittedName>
</protein>
<evidence type="ECO:0000313" key="5">
    <source>
        <dbReference type="EMBL" id="MTT31682.1"/>
    </source>
</evidence>
<dbReference type="Pfam" id="PF25888">
    <property type="entry name" value="WHD_DnaB"/>
    <property type="match status" value="1"/>
</dbReference>
<evidence type="ECO:0000313" key="6">
    <source>
        <dbReference type="Proteomes" id="UP000440978"/>
    </source>
</evidence>
<feature type="compositionally biased region" description="Basic and acidic residues" evidence="2">
    <location>
        <begin position="420"/>
        <end position="433"/>
    </location>
</feature>
<dbReference type="AlphaFoldDB" id="A0A6N8CNL7"/>
<dbReference type="RefSeq" id="WP_155217947.1">
    <property type="nucleotide sequence ID" value="NZ_WNHB01000008.1"/>
</dbReference>
<evidence type="ECO:0000256" key="2">
    <source>
        <dbReference type="SAM" id="MobiDB-lite"/>
    </source>
</evidence>
<dbReference type="InterPro" id="IPR006343">
    <property type="entry name" value="DnaB/C_C"/>
</dbReference>
<sequence length="458" mass="53438">MQQQSWKEVLPGDQYTVQINGILHFYDQKIITRLYQPLIGIGASCLYTTLWHEVDEASFSTDALTHHHLMAELNLPLDTILEERKKLEAIGLLKTHKKSEENVSFIYELQPPLSPHVFFTDGLLNIYLYNRIGGRDYARLKKRFSHENTLDESYKDVTAKFNDVFESTFKDHKDYQSTDIETIPEHRVWDGRSDGQVPTLKEMFDFDQLFQYLSDVIISKDAFTKEAIDTVEKLAFVYKLDPLDMSRIIQSAFLHTGEIDIELLRKAVRDDYQFKQGQSLPALSQRTQPLPYREMTSKEPKTDEERLIQQYETLSPYDILEQLSGGAKPAAPDLRLIEEIMLDQKLNAGVVNVLIHYVMITSDYKLIKNHVLKIAAQWARKHVKTVRQAMDLAKHEQEKYDEWKTNQTKTKNSSRKNSRKEKLPKWMNKKEDGGQQSTLSDEEAAKQEEWLRNYLNDI</sequence>
<name>A0A6N8CNL7_9BACI</name>